<dbReference type="Gene3D" id="1.10.150.240">
    <property type="entry name" value="Putative phosphatase, domain 2"/>
    <property type="match status" value="1"/>
</dbReference>
<dbReference type="OrthoDB" id="9800058at2"/>
<reference evidence="1 2" key="1">
    <citation type="journal article" date="2018" name="Arch. Microbiol.">
        <title>New insights into the metabolic potential of the phototrophic purple bacterium Rhodopila globiformis DSM 161(T) from its draft genome sequence and evidence for a vanadium-dependent nitrogenase.</title>
        <authorList>
            <person name="Imhoff J.F."/>
            <person name="Rahn T."/>
            <person name="Kunzel S."/>
            <person name="Neulinger S.C."/>
        </authorList>
    </citation>
    <scope>NUCLEOTIDE SEQUENCE [LARGE SCALE GENOMIC DNA]</scope>
    <source>
        <strain evidence="1 2">DSM 161</strain>
    </source>
</reference>
<protein>
    <submittedName>
        <fullName evidence="1">HAD family hydrolase</fullName>
    </submittedName>
</protein>
<proteinExistence type="predicted"/>
<dbReference type="InterPro" id="IPR036412">
    <property type="entry name" value="HAD-like_sf"/>
</dbReference>
<sequence>MTASKTRTLAAAILDVDGVLLVSPHEQAWRDALPGLADPTRFTTALYQAHVAGRPRRAGALAALRALGVAEAERHAADYAERKQQCLLEIIGRGAVAAYPDALRFLGVLAALGWRLAAAASSKHATAMLQAACLPSGQPLLEAFVVNVCGRAVAVGKPDPTLFLLAAAELGVPPAQCLVVESTPAGIAAAVTGGMGALGVSRQHDRTGLLAAGADLVVNDLDHVVVDDLNAGRLCRRVPRSGLSAWTT</sequence>
<gene>
    <name evidence="1" type="ORF">CCS01_00880</name>
</gene>
<dbReference type="EMBL" id="NHRY01000030">
    <property type="protein sequence ID" value="PPQ39804.1"/>
    <property type="molecule type" value="Genomic_DNA"/>
</dbReference>
<dbReference type="SFLD" id="SFLDS00003">
    <property type="entry name" value="Haloacid_Dehalogenase"/>
    <property type="match status" value="1"/>
</dbReference>
<dbReference type="SFLD" id="SFLDG01129">
    <property type="entry name" value="C1.5:_HAD__Beta-PGM__Phosphata"/>
    <property type="match status" value="1"/>
</dbReference>
<dbReference type="RefSeq" id="WP_104516954.1">
    <property type="nucleotide sequence ID" value="NZ_NHRY01000030.1"/>
</dbReference>
<dbReference type="Gene3D" id="3.40.50.1000">
    <property type="entry name" value="HAD superfamily/HAD-like"/>
    <property type="match status" value="1"/>
</dbReference>
<dbReference type="InterPro" id="IPR051806">
    <property type="entry name" value="HAD-like_SPP"/>
</dbReference>
<dbReference type="GO" id="GO:0050308">
    <property type="term" value="F:sugar-phosphatase activity"/>
    <property type="evidence" value="ECO:0007669"/>
    <property type="project" value="TreeGrafter"/>
</dbReference>
<dbReference type="InterPro" id="IPR023214">
    <property type="entry name" value="HAD_sf"/>
</dbReference>
<accession>A0A2S6NP22</accession>
<dbReference type="InterPro" id="IPR006439">
    <property type="entry name" value="HAD-SF_hydro_IA"/>
</dbReference>
<dbReference type="Pfam" id="PF00702">
    <property type="entry name" value="Hydrolase"/>
    <property type="match status" value="1"/>
</dbReference>
<dbReference type="InterPro" id="IPR023198">
    <property type="entry name" value="PGP-like_dom2"/>
</dbReference>
<dbReference type="SUPFAM" id="SSF56784">
    <property type="entry name" value="HAD-like"/>
    <property type="match status" value="1"/>
</dbReference>
<dbReference type="PANTHER" id="PTHR43481:SF4">
    <property type="entry name" value="GLYCEROL-1-PHOSPHATE PHOSPHOHYDROLASE 1-RELATED"/>
    <property type="match status" value="1"/>
</dbReference>
<keyword evidence="2" id="KW-1185">Reference proteome</keyword>
<dbReference type="Proteomes" id="UP000239724">
    <property type="component" value="Unassembled WGS sequence"/>
</dbReference>
<evidence type="ECO:0000313" key="1">
    <source>
        <dbReference type="EMBL" id="PPQ39804.1"/>
    </source>
</evidence>
<comment type="caution">
    <text evidence="1">The sequence shown here is derived from an EMBL/GenBank/DDBJ whole genome shotgun (WGS) entry which is preliminary data.</text>
</comment>
<dbReference type="NCBIfam" id="TIGR01509">
    <property type="entry name" value="HAD-SF-IA-v3"/>
    <property type="match status" value="1"/>
</dbReference>
<keyword evidence="1" id="KW-0378">Hydrolase</keyword>
<dbReference type="AlphaFoldDB" id="A0A2S6NP22"/>
<dbReference type="PANTHER" id="PTHR43481">
    <property type="entry name" value="FRUCTOSE-1-PHOSPHATE PHOSPHATASE"/>
    <property type="match status" value="1"/>
</dbReference>
<organism evidence="1 2">
    <name type="scientific">Rhodopila globiformis</name>
    <name type="common">Rhodopseudomonas globiformis</name>
    <dbReference type="NCBI Taxonomy" id="1071"/>
    <lineage>
        <taxon>Bacteria</taxon>
        <taxon>Pseudomonadati</taxon>
        <taxon>Pseudomonadota</taxon>
        <taxon>Alphaproteobacteria</taxon>
        <taxon>Acetobacterales</taxon>
        <taxon>Acetobacteraceae</taxon>
        <taxon>Rhodopila</taxon>
    </lineage>
</organism>
<evidence type="ECO:0000313" key="2">
    <source>
        <dbReference type="Proteomes" id="UP000239724"/>
    </source>
</evidence>
<name>A0A2S6NP22_RHOGL</name>